<keyword evidence="2" id="KW-1185">Reference proteome</keyword>
<sequence length="120" mass="13790">MTSQQEQEPKPLPTDLVDKIREAARRLWLFVNSEYQEGDGTKMRGRRRHLDTIHALRAIAADIAFCPHYLLERGSDQRSALEHAISLLRYTDDWIDEGRAEALASELEGRIVEADEEMKA</sequence>
<gene>
    <name evidence="1" type="ORF">B1812_21725</name>
</gene>
<dbReference type="RefSeq" id="WP_085773924.1">
    <property type="nucleotide sequence ID" value="NZ_AP027150.1"/>
</dbReference>
<keyword evidence="1" id="KW-0614">Plasmid</keyword>
<dbReference type="AlphaFoldDB" id="A0A1W6N213"/>
<proteinExistence type="predicted"/>
<evidence type="ECO:0000313" key="2">
    <source>
        <dbReference type="Proteomes" id="UP000193978"/>
    </source>
</evidence>
<accession>A0A1W6N213</accession>
<name>A0A1W6N213_9HYPH</name>
<evidence type="ECO:0000313" key="1">
    <source>
        <dbReference type="EMBL" id="ARN83900.1"/>
    </source>
</evidence>
<dbReference type="KEGG" id="mbry:B1812_21725"/>
<geneLocation type="plasmid" evidence="1 2">
    <name>p1</name>
</geneLocation>
<protein>
    <submittedName>
        <fullName evidence="1">Uncharacterized protein</fullName>
    </submittedName>
</protein>
<dbReference type="Proteomes" id="UP000193978">
    <property type="component" value="Plasmid p1"/>
</dbReference>
<organism evidence="1 2">
    <name type="scientific">Methylocystis bryophila</name>
    <dbReference type="NCBI Taxonomy" id="655015"/>
    <lineage>
        <taxon>Bacteria</taxon>
        <taxon>Pseudomonadati</taxon>
        <taxon>Pseudomonadota</taxon>
        <taxon>Alphaproteobacteria</taxon>
        <taxon>Hyphomicrobiales</taxon>
        <taxon>Methylocystaceae</taxon>
        <taxon>Methylocystis</taxon>
    </lineage>
</organism>
<reference evidence="1 2" key="1">
    <citation type="submission" date="2017-02" db="EMBL/GenBank/DDBJ databases">
        <authorList>
            <person name="Peterson S.W."/>
        </authorList>
    </citation>
    <scope>NUCLEOTIDE SEQUENCE [LARGE SCALE GENOMIC DNA]</scope>
    <source>
        <strain evidence="1 2">S285</strain>
        <plasmid evidence="2">Plasmid p1</plasmid>
    </source>
</reference>
<dbReference type="EMBL" id="CP019949">
    <property type="protein sequence ID" value="ARN83900.1"/>
    <property type="molecule type" value="Genomic_DNA"/>
</dbReference>